<dbReference type="SUPFAM" id="SSF56672">
    <property type="entry name" value="DNA/RNA polymerases"/>
    <property type="match status" value="1"/>
</dbReference>
<dbReference type="SUPFAM" id="SSF56219">
    <property type="entry name" value="DNase I-like"/>
    <property type="match status" value="1"/>
</dbReference>
<evidence type="ECO:0000313" key="3">
    <source>
        <dbReference type="Proteomes" id="UP001417504"/>
    </source>
</evidence>
<accession>A0AAP0KLV6</accession>
<reference evidence="2 3" key="1">
    <citation type="submission" date="2024-01" db="EMBL/GenBank/DDBJ databases">
        <title>Genome assemblies of Stephania.</title>
        <authorList>
            <person name="Yang L."/>
        </authorList>
    </citation>
    <scope>NUCLEOTIDE SEQUENCE [LARGE SCALE GENOMIC DNA]</scope>
    <source>
        <strain evidence="2">QJT</strain>
        <tissue evidence="2">Leaf</tissue>
    </source>
</reference>
<dbReference type="InterPro" id="IPR036691">
    <property type="entry name" value="Endo/exonu/phosph_ase_sf"/>
</dbReference>
<evidence type="ECO:0000259" key="1">
    <source>
        <dbReference type="PROSITE" id="PS50878"/>
    </source>
</evidence>
<name>A0AAP0KLV6_9MAGN</name>
<dbReference type="GO" id="GO:0004519">
    <property type="term" value="F:endonuclease activity"/>
    <property type="evidence" value="ECO:0007669"/>
    <property type="project" value="InterPro"/>
</dbReference>
<sequence>MRIVSWNVRGINAVTKRREVKEEVRLMNPDILVIQETKKMVIDRWDITSIWRGRFKEWVFLPAEGTKGGIVIVWDVRKVKVVNNITGEFSISIQVEEAGGVNWWLTGVYGPASTRGRSRFWDEVAALAGLCGPSWCIAGDFNVTRFLSEKLNSTRKTSCMVEFDRLISDLELIDPQLRNGKFTWSNLRINPICARLDRFLYTKVWGETFQEGRQVLGNRVTSDHFPVIFDTGYARWGPTPFRFENVWLSHRGFEHLVRDWWRLSEAEGGPGYKIMRKLGLFKEHLKQWNQEIFGNVQSMKNDKRRLIDHLDREEAEGRWDAQKIAQRSAAKNDLDRAVLHENRIASQKLRVKWAKEGDANTKFFHKMLGVRRNKNCIERLCLADGTFTEDHERIKDAFVGFFQQLYTNEMEFSWEIEGIEWQAISPMKASELESPFTEAEVWKGICNSEGDKAPGPDGYTFAFMKKCWGVLKQDVMAFFEDFHRNGVVNKKVNETYICLIPKGSQAGRVEDFRPISLLTSLYKLLAKVLSDRLRGTLIHTVACEQNAFVPNRQMLDSVLIASETIEHATKSNMRGYVLKLDFAKAYDRVDWAFLDFVLKQKGFGERWRKWIKGCVSSANYSVMINGRPRGKFRGERGLRQGDPLSPFLFILVADVMGRMIDKAKLSGVVEGFRIGRDVTHITHLFYADDSLMFIKDSHRAVFNLMSIVNHFCSISGLRLNMDKCNLLGINIPVTQVVETANAIGCKIGGWPLTYLGLPLGRSPLSRTFWDPVLQKIAKRLDGWKRGFLSKGGRVTLICSVLDALPTYFLSLFRLPAGIARQMEKMMRDFLWQRMNSDKSWALVEWSQVSLPKKLGGLGFGNLMIRNRALSCKWMWRFFREENSMWVRLIKSIYGMNLNGWDSGGGSIVTYSAPWRFVMDCHDDFCKGIFYELGNGTRIAFWNDHWVGRRSFREEFPGLYALASRKYAMVGEVFEENQGWSLTFRRSLTAALGLQLTALLHSITDKHPRPDQEDKRIWKWDTSKAFTVKSCFYNLCSEVSNVPCSVYKTIWKTPGTMKSRVLAWLVWKGKVNVANVLQDRCPYLCISPSWCVLCKRDNETIDHVFFSCPLPHRIWLEMLNEVGWNGRMPSCLLDCLNDGEAHLLKGRKGTLWRVGMLALLWNIWEERNNRIFLGQDRDWEEIWESIKRKVATVLSGSKDFKEQGWTELTGNWNRLWV</sequence>
<dbReference type="Pfam" id="PF00078">
    <property type="entry name" value="RVT_1"/>
    <property type="match status" value="1"/>
</dbReference>
<dbReference type="InterPro" id="IPR043502">
    <property type="entry name" value="DNA/RNA_pol_sf"/>
</dbReference>
<organism evidence="2 3">
    <name type="scientific">Stephania japonica</name>
    <dbReference type="NCBI Taxonomy" id="461633"/>
    <lineage>
        <taxon>Eukaryota</taxon>
        <taxon>Viridiplantae</taxon>
        <taxon>Streptophyta</taxon>
        <taxon>Embryophyta</taxon>
        <taxon>Tracheophyta</taxon>
        <taxon>Spermatophyta</taxon>
        <taxon>Magnoliopsida</taxon>
        <taxon>Ranunculales</taxon>
        <taxon>Menispermaceae</taxon>
        <taxon>Menispermoideae</taxon>
        <taxon>Cissampelideae</taxon>
        <taxon>Stephania</taxon>
    </lineage>
</organism>
<dbReference type="CDD" id="cd01650">
    <property type="entry name" value="RT_nLTR_like"/>
    <property type="match status" value="1"/>
</dbReference>
<protein>
    <recommendedName>
        <fullName evidence="1">Reverse transcriptase domain-containing protein</fullName>
    </recommendedName>
</protein>
<dbReference type="GO" id="GO:0006281">
    <property type="term" value="P:DNA repair"/>
    <property type="evidence" value="ECO:0007669"/>
    <property type="project" value="InterPro"/>
</dbReference>
<dbReference type="InterPro" id="IPR005135">
    <property type="entry name" value="Endo/exonuclease/phosphatase"/>
</dbReference>
<dbReference type="GO" id="GO:0003677">
    <property type="term" value="F:DNA binding"/>
    <property type="evidence" value="ECO:0007669"/>
    <property type="project" value="InterPro"/>
</dbReference>
<dbReference type="InterPro" id="IPR000477">
    <property type="entry name" value="RT_dom"/>
</dbReference>
<proteinExistence type="predicted"/>
<dbReference type="Pfam" id="PF03372">
    <property type="entry name" value="Exo_endo_phos"/>
    <property type="match status" value="1"/>
</dbReference>
<dbReference type="EMBL" id="JBBNAE010000001">
    <property type="protein sequence ID" value="KAK9154956.1"/>
    <property type="molecule type" value="Genomic_DNA"/>
</dbReference>
<dbReference type="AlphaFoldDB" id="A0AAP0KLV6"/>
<gene>
    <name evidence="2" type="ORF">Sjap_002436</name>
</gene>
<dbReference type="InterPro" id="IPR026960">
    <property type="entry name" value="RVT-Znf"/>
</dbReference>
<evidence type="ECO:0000313" key="2">
    <source>
        <dbReference type="EMBL" id="KAK9154956.1"/>
    </source>
</evidence>
<dbReference type="Proteomes" id="UP001417504">
    <property type="component" value="Unassembled WGS sequence"/>
</dbReference>
<dbReference type="PANTHER" id="PTHR33116">
    <property type="entry name" value="REVERSE TRANSCRIPTASE ZINC-BINDING DOMAIN-CONTAINING PROTEIN-RELATED-RELATED"/>
    <property type="match status" value="1"/>
</dbReference>
<dbReference type="PROSITE" id="PS00726">
    <property type="entry name" value="AP_NUCLEASE_F1_1"/>
    <property type="match status" value="1"/>
</dbReference>
<dbReference type="InterPro" id="IPR020847">
    <property type="entry name" value="AP_endonuclease_F1_BS"/>
</dbReference>
<dbReference type="PANTHER" id="PTHR33116:SF78">
    <property type="entry name" value="OS12G0587133 PROTEIN"/>
    <property type="match status" value="1"/>
</dbReference>
<feature type="domain" description="Reverse transcriptase" evidence="1">
    <location>
        <begin position="481"/>
        <end position="759"/>
    </location>
</feature>
<keyword evidence="3" id="KW-1185">Reference proteome</keyword>
<dbReference type="Gene3D" id="3.60.10.10">
    <property type="entry name" value="Endonuclease/exonuclease/phosphatase"/>
    <property type="match status" value="1"/>
</dbReference>
<dbReference type="Pfam" id="PF13966">
    <property type="entry name" value="zf-RVT"/>
    <property type="match status" value="1"/>
</dbReference>
<dbReference type="PROSITE" id="PS50878">
    <property type="entry name" value="RT_POL"/>
    <property type="match status" value="1"/>
</dbReference>
<comment type="caution">
    <text evidence="2">The sequence shown here is derived from an EMBL/GenBank/DDBJ whole genome shotgun (WGS) entry which is preliminary data.</text>
</comment>